<dbReference type="EMBL" id="CP076459">
    <property type="protein sequence ID" value="QWQ31705.1"/>
    <property type="molecule type" value="Genomic_DNA"/>
</dbReference>
<dbReference type="KEGG" id="mvl:KOY49_01700"/>
<protein>
    <submittedName>
        <fullName evidence="1">Uncharacterized protein</fullName>
    </submittedName>
</protein>
<proteinExistence type="predicted"/>
<dbReference type="RefSeq" id="WP_232736454.1">
    <property type="nucleotide sequence ID" value="NZ_CP076459.1"/>
</dbReference>
<name>A0A8F1MAW1_9BACT</name>
<evidence type="ECO:0000313" key="1">
    <source>
        <dbReference type="EMBL" id="QWQ31705.1"/>
    </source>
</evidence>
<evidence type="ECO:0000313" key="2">
    <source>
        <dbReference type="Proteomes" id="UP000677117"/>
    </source>
</evidence>
<reference evidence="1" key="1">
    <citation type="submission" date="2021-06" db="EMBL/GenBank/DDBJ databases">
        <title>An adapted protocol for Saccharibacteria cultivation: two new species join this phylum of Candidate Phyla Radiations.</title>
        <authorList>
            <person name="Ibrahim A."/>
            <person name="Maatouk M."/>
            <person name="Raoult D."/>
            <person name="Bittar F."/>
        </authorList>
    </citation>
    <scope>NUCLEOTIDE SEQUENCE</scope>
    <source>
        <strain evidence="1">IHU2</strain>
    </source>
</reference>
<dbReference type="Proteomes" id="UP000677117">
    <property type="component" value="Chromosome"/>
</dbReference>
<accession>A0A8F1MAW1</accession>
<organism evidence="1 2">
    <name type="scientific">Candidatus Minimicrobia vallesae</name>
    <dbReference type="NCBI Taxonomy" id="2841264"/>
    <lineage>
        <taxon>Bacteria</taxon>
        <taxon>Candidatus Saccharimonadota</taxon>
        <taxon>Candidatus Saccharimonadota incertae sedis</taxon>
        <taxon>Candidatus Minimicrobia</taxon>
    </lineage>
</organism>
<keyword evidence="2" id="KW-1185">Reference proteome</keyword>
<gene>
    <name evidence="1" type="ORF">KOY49_01700</name>
</gene>
<dbReference type="AlphaFoldDB" id="A0A8F1MAW1"/>
<sequence length="247" mass="28617">MKSPESPRKETDISHGQAAEAWLDLQTLTPEIDSIKERRESILELCSGSKNKSLPEIINEQVSDYGRVIVGLENIAEKLNLEPLPSEKLRAVISNLKKERSDTIEKMFYENDGPNILPKLLENQIYAYIELIKEVEKHTTKFEYPISVAFKDDDNNIYYCINNPEENCYITLYSDPINEESPRAYIHNYAREYNSDSRECTLVVAEPKKFTIENNPNYFTDFLKIIRPCEAYINSVIAKMPENCYNI</sequence>